<protein>
    <submittedName>
        <fullName evidence="6">Choline dehydrogenase</fullName>
    </submittedName>
</protein>
<proteinExistence type="inferred from homology"/>
<reference evidence="7" key="1">
    <citation type="journal article" date="2019" name="Int. J. Syst. Evol. Microbiol.">
        <title>The Global Catalogue of Microorganisms (GCM) 10K type strain sequencing project: providing services to taxonomists for standard genome sequencing and annotation.</title>
        <authorList>
            <consortium name="The Broad Institute Genomics Platform"/>
            <consortium name="The Broad Institute Genome Sequencing Center for Infectious Disease"/>
            <person name="Wu L."/>
            <person name="Ma J."/>
        </authorList>
    </citation>
    <scope>NUCLEOTIDE SEQUENCE [LARGE SCALE GENOMIC DNA]</scope>
    <source>
        <strain evidence="7">JCM 17804</strain>
    </source>
</reference>
<comment type="cofactor">
    <cofactor evidence="1">
        <name>FAD</name>
        <dbReference type="ChEBI" id="CHEBI:57692"/>
    </cofactor>
</comment>
<dbReference type="Pfam" id="PF00732">
    <property type="entry name" value="GMC_oxred_N"/>
    <property type="match status" value="1"/>
</dbReference>
<keyword evidence="4" id="KW-0274">FAD</keyword>
<organism evidence="6 7">
    <name type="scientific">Variovorax defluvii</name>
    <dbReference type="NCBI Taxonomy" id="913761"/>
    <lineage>
        <taxon>Bacteria</taxon>
        <taxon>Pseudomonadati</taxon>
        <taxon>Pseudomonadota</taxon>
        <taxon>Betaproteobacteria</taxon>
        <taxon>Burkholderiales</taxon>
        <taxon>Comamonadaceae</taxon>
        <taxon>Variovorax</taxon>
    </lineage>
</organism>
<dbReference type="InterPro" id="IPR036188">
    <property type="entry name" value="FAD/NAD-bd_sf"/>
</dbReference>
<evidence type="ECO:0000256" key="1">
    <source>
        <dbReference type="ARBA" id="ARBA00001974"/>
    </source>
</evidence>
<dbReference type="Gene3D" id="3.30.560.10">
    <property type="entry name" value="Glucose Oxidase, domain 3"/>
    <property type="match status" value="1"/>
</dbReference>
<sequence length="540" mass="59025">MQTDVPFDFVVVGAGSAGAIVASRLSESGKYSVLLLEAGGWDRNPWIHIPLGVGKTITNKKVNWAFQTEPVPHLGDRRVYLACGKVVGGSGAINGMVHVRGQREDFDDWQEAGCDGWGWNDVLPYFRKSEDHYLGDTPLHGKGGPVSVTKSRTPSVLCDQFIAAGINAGLERNDDFNGERQDGIGVYDHTVRRGLRSNSAIGALRAARRRSNLSIETRAQVERVLFNGQVAVGVAYRDARGNLKRASASREVVLCSGALNTPKLLLLSGVGPEAQLQAHRVPMVAQSEEVGRNLQDHLAIRVVSKTRAPITLNDELRSWWKRLLMGARFAFQRQGPLTFASAHAGMFFRTRASESRVDAQAFLMPFSVPGIGQYPHPFSAFTVSVTQSWPSSRGHVELRDADPRTPPAIHPNHLATEEDRQFFIRAVRKVREVLATSPMKELVSEEYLPGKAVTTDEQILDYVRNRSNTIYHPCGTCRMGNDPGAVVDPALRVRGVRGLRIADASIMPRITSGNINATCLMIGEKAADLILATHDDGAGV</sequence>
<evidence type="ECO:0000256" key="2">
    <source>
        <dbReference type="ARBA" id="ARBA00010790"/>
    </source>
</evidence>
<evidence type="ECO:0000313" key="7">
    <source>
        <dbReference type="Proteomes" id="UP001500975"/>
    </source>
</evidence>
<dbReference type="RefSeq" id="WP_345540735.1">
    <property type="nucleotide sequence ID" value="NZ_BAABGJ010000079.1"/>
</dbReference>
<dbReference type="Proteomes" id="UP001500975">
    <property type="component" value="Unassembled WGS sequence"/>
</dbReference>
<dbReference type="SUPFAM" id="SSF51905">
    <property type="entry name" value="FAD/NAD(P)-binding domain"/>
    <property type="match status" value="1"/>
</dbReference>
<comment type="similarity">
    <text evidence="2">Belongs to the GMC oxidoreductase family.</text>
</comment>
<dbReference type="Pfam" id="PF05199">
    <property type="entry name" value="GMC_oxred_C"/>
    <property type="match status" value="1"/>
</dbReference>
<dbReference type="SUPFAM" id="SSF54373">
    <property type="entry name" value="FAD-linked reductases, C-terminal domain"/>
    <property type="match status" value="1"/>
</dbReference>
<dbReference type="PIRSF" id="PIRSF000137">
    <property type="entry name" value="Alcohol_oxidase"/>
    <property type="match status" value="1"/>
</dbReference>
<keyword evidence="3" id="KW-0285">Flavoprotein</keyword>
<comment type="caution">
    <text evidence="6">The sequence shown here is derived from an EMBL/GenBank/DDBJ whole genome shotgun (WGS) entry which is preliminary data.</text>
</comment>
<keyword evidence="7" id="KW-1185">Reference proteome</keyword>
<dbReference type="InterPro" id="IPR012132">
    <property type="entry name" value="GMC_OxRdtase"/>
</dbReference>
<dbReference type="Gene3D" id="3.50.50.60">
    <property type="entry name" value="FAD/NAD(P)-binding domain"/>
    <property type="match status" value="1"/>
</dbReference>
<dbReference type="PANTHER" id="PTHR11552">
    <property type="entry name" value="GLUCOSE-METHANOL-CHOLINE GMC OXIDOREDUCTASE"/>
    <property type="match status" value="1"/>
</dbReference>
<dbReference type="InterPro" id="IPR000172">
    <property type="entry name" value="GMC_OxRdtase_N"/>
</dbReference>
<name>A0ABP8I914_9BURK</name>
<evidence type="ECO:0000313" key="6">
    <source>
        <dbReference type="EMBL" id="GAA4353950.1"/>
    </source>
</evidence>
<evidence type="ECO:0000256" key="4">
    <source>
        <dbReference type="ARBA" id="ARBA00022827"/>
    </source>
</evidence>
<evidence type="ECO:0000256" key="3">
    <source>
        <dbReference type="ARBA" id="ARBA00022630"/>
    </source>
</evidence>
<feature type="domain" description="Glucose-methanol-choline oxidoreductase N-terminal" evidence="5">
    <location>
        <begin position="257"/>
        <end position="271"/>
    </location>
</feature>
<dbReference type="PROSITE" id="PS00624">
    <property type="entry name" value="GMC_OXRED_2"/>
    <property type="match status" value="1"/>
</dbReference>
<dbReference type="PANTHER" id="PTHR11552:SF147">
    <property type="entry name" value="CHOLINE DEHYDROGENASE, MITOCHONDRIAL"/>
    <property type="match status" value="1"/>
</dbReference>
<gene>
    <name evidence="6" type="ORF">GCM10023165_44710</name>
</gene>
<dbReference type="InterPro" id="IPR007867">
    <property type="entry name" value="GMC_OxRtase_C"/>
</dbReference>
<evidence type="ECO:0000259" key="5">
    <source>
        <dbReference type="PROSITE" id="PS00624"/>
    </source>
</evidence>
<dbReference type="EMBL" id="BAABGJ010000079">
    <property type="protein sequence ID" value="GAA4353950.1"/>
    <property type="molecule type" value="Genomic_DNA"/>
</dbReference>
<accession>A0ABP8I914</accession>